<dbReference type="Gene3D" id="3.10.580.10">
    <property type="entry name" value="CBS-domain"/>
    <property type="match status" value="1"/>
</dbReference>
<dbReference type="Pfam" id="PF01595">
    <property type="entry name" value="CNNM"/>
    <property type="match status" value="1"/>
</dbReference>
<organism evidence="14 15">
    <name type="scientific">Labedella gwakjiensis</name>
    <dbReference type="NCBI Taxonomy" id="390269"/>
    <lineage>
        <taxon>Bacteria</taxon>
        <taxon>Bacillati</taxon>
        <taxon>Actinomycetota</taxon>
        <taxon>Actinomycetes</taxon>
        <taxon>Micrococcales</taxon>
        <taxon>Microbacteriaceae</taxon>
        <taxon>Labedella</taxon>
    </lineage>
</organism>
<evidence type="ECO:0000256" key="1">
    <source>
        <dbReference type="ARBA" id="ARBA00004651"/>
    </source>
</evidence>
<dbReference type="InterPro" id="IPR005170">
    <property type="entry name" value="Transptr-assoc_dom"/>
</dbReference>
<keyword evidence="8 10" id="KW-0472">Membrane</keyword>
<dbReference type="SMART" id="SM01091">
    <property type="entry name" value="CorC_HlyC"/>
    <property type="match status" value="1"/>
</dbReference>
<comment type="caution">
    <text evidence="14">The sequence shown here is derived from an EMBL/GenBank/DDBJ whole genome shotgun (WGS) entry which is preliminary data.</text>
</comment>
<dbReference type="Proteomes" id="UP000241203">
    <property type="component" value="Unassembled WGS sequence"/>
</dbReference>
<evidence type="ECO:0000256" key="6">
    <source>
        <dbReference type="ARBA" id="ARBA00022989"/>
    </source>
</evidence>
<dbReference type="GO" id="GO:0050660">
    <property type="term" value="F:flavin adenine dinucleotide binding"/>
    <property type="evidence" value="ECO:0007669"/>
    <property type="project" value="InterPro"/>
</dbReference>
<evidence type="ECO:0000259" key="13">
    <source>
        <dbReference type="PROSITE" id="PS51846"/>
    </source>
</evidence>
<keyword evidence="4 10" id="KW-0812">Transmembrane</keyword>
<evidence type="ECO:0000256" key="2">
    <source>
        <dbReference type="ARBA" id="ARBA00006337"/>
    </source>
</evidence>
<evidence type="ECO:0000256" key="3">
    <source>
        <dbReference type="ARBA" id="ARBA00022475"/>
    </source>
</evidence>
<evidence type="ECO:0000256" key="5">
    <source>
        <dbReference type="ARBA" id="ARBA00022737"/>
    </source>
</evidence>
<evidence type="ECO:0000256" key="4">
    <source>
        <dbReference type="ARBA" id="ARBA00022692"/>
    </source>
</evidence>
<dbReference type="Gene3D" id="3.30.465.10">
    <property type="match status" value="1"/>
</dbReference>
<comment type="similarity">
    <text evidence="2">Belongs to the UPF0053 family.</text>
</comment>
<protein>
    <submittedName>
        <fullName evidence="14">CBS domain containing-hemolysin-like protein</fullName>
    </submittedName>
</protein>
<dbReference type="SMART" id="SM00116">
    <property type="entry name" value="CBS"/>
    <property type="match status" value="1"/>
</dbReference>
<dbReference type="PROSITE" id="PS51371">
    <property type="entry name" value="CBS"/>
    <property type="match status" value="2"/>
</dbReference>
<accession>A0A2P8H070</accession>
<dbReference type="Pfam" id="PF00571">
    <property type="entry name" value="CBS"/>
    <property type="match status" value="2"/>
</dbReference>
<evidence type="ECO:0000256" key="8">
    <source>
        <dbReference type="ARBA" id="ARBA00023136"/>
    </source>
</evidence>
<gene>
    <name evidence="14" type="ORF">CLV49_3269</name>
</gene>
<dbReference type="EMBL" id="PYAU01000001">
    <property type="protein sequence ID" value="PSL39625.1"/>
    <property type="molecule type" value="Genomic_DNA"/>
</dbReference>
<dbReference type="InterPro" id="IPR002550">
    <property type="entry name" value="CNNM"/>
</dbReference>
<proteinExistence type="inferred from homology"/>
<dbReference type="SUPFAM" id="SSF54631">
    <property type="entry name" value="CBS-domain pair"/>
    <property type="match status" value="1"/>
</dbReference>
<dbReference type="InterPro" id="IPR036318">
    <property type="entry name" value="FAD-bd_PCMH-like_sf"/>
</dbReference>
<evidence type="ECO:0000256" key="9">
    <source>
        <dbReference type="PROSITE-ProRule" id="PRU00703"/>
    </source>
</evidence>
<dbReference type="PROSITE" id="PS51846">
    <property type="entry name" value="CNNM"/>
    <property type="match status" value="1"/>
</dbReference>
<dbReference type="AlphaFoldDB" id="A0A2P8H070"/>
<dbReference type="SUPFAM" id="SSF56176">
    <property type="entry name" value="FAD-binding/transporter-associated domain-like"/>
    <property type="match status" value="1"/>
</dbReference>
<name>A0A2P8H070_9MICO</name>
<evidence type="ECO:0000256" key="7">
    <source>
        <dbReference type="ARBA" id="ARBA00023122"/>
    </source>
</evidence>
<dbReference type="InterPro" id="IPR046342">
    <property type="entry name" value="CBS_dom_sf"/>
</dbReference>
<feature type="domain" description="CNNM transmembrane" evidence="13">
    <location>
        <begin position="1"/>
        <end position="184"/>
    </location>
</feature>
<dbReference type="InterPro" id="IPR044751">
    <property type="entry name" value="Ion_transp-like_CBS"/>
</dbReference>
<dbReference type="InterPro" id="IPR000644">
    <property type="entry name" value="CBS_dom"/>
</dbReference>
<dbReference type="Pfam" id="PF03471">
    <property type="entry name" value="CorC_HlyC"/>
    <property type="match status" value="1"/>
</dbReference>
<comment type="subcellular location">
    <subcellularLocation>
        <location evidence="1">Cell membrane</location>
        <topology evidence="1">Multi-pass membrane protein</topology>
    </subcellularLocation>
</comment>
<dbReference type="FunFam" id="3.10.580.10:FF:000002">
    <property type="entry name" value="Magnesium/cobalt efflux protein CorC"/>
    <property type="match status" value="1"/>
</dbReference>
<dbReference type="PANTHER" id="PTHR22777">
    <property type="entry name" value="HEMOLYSIN-RELATED"/>
    <property type="match status" value="1"/>
</dbReference>
<dbReference type="PANTHER" id="PTHR22777:SF32">
    <property type="entry name" value="UPF0053 INNER MEMBRANE PROTEIN YFJD"/>
    <property type="match status" value="1"/>
</dbReference>
<reference evidence="14 15" key="1">
    <citation type="submission" date="2018-03" db="EMBL/GenBank/DDBJ databases">
        <title>Genomic Encyclopedia of Archaeal and Bacterial Type Strains, Phase II (KMG-II): from individual species to whole genera.</title>
        <authorList>
            <person name="Goeker M."/>
        </authorList>
    </citation>
    <scope>NUCLEOTIDE SEQUENCE [LARGE SCALE GENOMIC DNA]</scope>
    <source>
        <strain evidence="14 15">DSM 21548</strain>
    </source>
</reference>
<keyword evidence="5" id="KW-0677">Repeat</keyword>
<keyword evidence="6 10" id="KW-1133">Transmembrane helix</keyword>
<evidence type="ECO:0000256" key="10">
    <source>
        <dbReference type="PROSITE-ProRule" id="PRU01193"/>
    </source>
</evidence>
<evidence type="ECO:0000313" key="14">
    <source>
        <dbReference type="EMBL" id="PSL39625.1"/>
    </source>
</evidence>
<sequence length="432" mass="46183">MLLLWLIAGSFVLVAFAGLMSAAEAAISVKSRSDILSIAIESRARRSLVRIAEDTGTHVNAISFIRISAETTAAVLVTLAFSFSLESLWLALVLSALLMTAVSFVLVGASPRGFGRSNADSILEVTAPIVHAVRVVLGPLADALVAFGNRVTPGVSRNSAFSSEEQLLSMVDEATELAVLEEDERALIHSIFEFNQTVVREVMVPRTDMIVVDASESVQAATGVFLRTGVSRLPVIDGDIDEVVGILYLKDVARIGYETPHEADVLTAAAIAKPALFVPESQKADALLAQMQVESTHLGIVIDEYGGVAGLVTIEDLIEELVGEISDEYDTELEEVVPLEEGGHRVSARLAIDELGELYGIELEDDDVDTVGGLLTKHLGRLPVAGDQVTANGLVLVAERVDGRRKRLVSVVVRPTEALDEIRAALDREAAE</sequence>
<feature type="domain" description="CBS" evidence="12">
    <location>
        <begin position="271"/>
        <end position="328"/>
    </location>
</feature>
<evidence type="ECO:0000256" key="11">
    <source>
        <dbReference type="SAM" id="Phobius"/>
    </source>
</evidence>
<keyword evidence="7 9" id="KW-0129">CBS domain</keyword>
<evidence type="ECO:0000313" key="15">
    <source>
        <dbReference type="Proteomes" id="UP000241203"/>
    </source>
</evidence>
<evidence type="ECO:0000259" key="12">
    <source>
        <dbReference type="PROSITE" id="PS51371"/>
    </source>
</evidence>
<dbReference type="GO" id="GO:0005886">
    <property type="term" value="C:plasma membrane"/>
    <property type="evidence" value="ECO:0007669"/>
    <property type="project" value="UniProtKB-SubCell"/>
</dbReference>
<feature type="transmembrane region" description="Helical" evidence="11">
    <location>
        <begin position="88"/>
        <end position="109"/>
    </location>
</feature>
<dbReference type="InterPro" id="IPR016169">
    <property type="entry name" value="FAD-bd_PCMH_sub2"/>
</dbReference>
<dbReference type="CDD" id="cd04590">
    <property type="entry name" value="CBS_pair_CorC_HlyC_assoc"/>
    <property type="match status" value="1"/>
</dbReference>
<keyword evidence="3" id="KW-1003">Cell membrane</keyword>
<dbReference type="RefSeq" id="WP_341810430.1">
    <property type="nucleotide sequence ID" value="NZ_PYAU01000001.1"/>
</dbReference>
<feature type="domain" description="CBS" evidence="12">
    <location>
        <begin position="203"/>
        <end position="265"/>
    </location>
</feature>